<protein>
    <submittedName>
        <fullName evidence="1">Uncharacterized protein</fullName>
    </submittedName>
</protein>
<sequence>MILSWLTHSLSPSITSSILWIDKAYDVWDDLRERFSQGDVFRISELQEEIYAFKQENKNVTEYFTELKILWDELLNFRPVPSCTCDVPCSCEALSKIKIYQNNDYVTRFLKGLDDQFGTVRSQIMLMDPLPSINKVFSLVVEQERQMNLGASKVFVHKTNNQQNFKSQQPKRSSGPTNSHGNNDNRFCTFCSKPRHTIETCYKKHGYPPGYKPRNVHSTAHNVVTCDDAEGIEVSALQTDMSKGNLEHSGVTLT</sequence>
<evidence type="ECO:0000313" key="1">
    <source>
        <dbReference type="EMBL" id="KAJ0039002.1"/>
    </source>
</evidence>
<keyword evidence="2" id="KW-1185">Reference proteome</keyword>
<reference evidence="2" key="1">
    <citation type="journal article" date="2023" name="G3 (Bethesda)">
        <title>Genome assembly and association tests identify interacting loci associated with vigor, precocity, and sex in interspecific pistachio rootstocks.</title>
        <authorList>
            <person name="Palmer W."/>
            <person name="Jacygrad E."/>
            <person name="Sagayaradj S."/>
            <person name="Cavanaugh K."/>
            <person name="Han R."/>
            <person name="Bertier L."/>
            <person name="Beede B."/>
            <person name="Kafkas S."/>
            <person name="Golino D."/>
            <person name="Preece J."/>
            <person name="Michelmore R."/>
        </authorList>
    </citation>
    <scope>NUCLEOTIDE SEQUENCE [LARGE SCALE GENOMIC DNA]</scope>
</reference>
<dbReference type="Proteomes" id="UP001163603">
    <property type="component" value="Chromosome 6"/>
</dbReference>
<gene>
    <name evidence="1" type="ORF">Pint_21995</name>
</gene>
<proteinExistence type="predicted"/>
<accession>A0ACC0YN80</accession>
<evidence type="ECO:0000313" key="2">
    <source>
        <dbReference type="Proteomes" id="UP001163603"/>
    </source>
</evidence>
<comment type="caution">
    <text evidence="1">The sequence shown here is derived from an EMBL/GenBank/DDBJ whole genome shotgun (WGS) entry which is preliminary data.</text>
</comment>
<name>A0ACC0YN80_9ROSI</name>
<organism evidence="1 2">
    <name type="scientific">Pistacia integerrima</name>
    <dbReference type="NCBI Taxonomy" id="434235"/>
    <lineage>
        <taxon>Eukaryota</taxon>
        <taxon>Viridiplantae</taxon>
        <taxon>Streptophyta</taxon>
        <taxon>Embryophyta</taxon>
        <taxon>Tracheophyta</taxon>
        <taxon>Spermatophyta</taxon>
        <taxon>Magnoliopsida</taxon>
        <taxon>eudicotyledons</taxon>
        <taxon>Gunneridae</taxon>
        <taxon>Pentapetalae</taxon>
        <taxon>rosids</taxon>
        <taxon>malvids</taxon>
        <taxon>Sapindales</taxon>
        <taxon>Anacardiaceae</taxon>
        <taxon>Pistacia</taxon>
    </lineage>
</organism>
<dbReference type="EMBL" id="CM047741">
    <property type="protein sequence ID" value="KAJ0039002.1"/>
    <property type="molecule type" value="Genomic_DNA"/>
</dbReference>